<evidence type="ECO:0000313" key="2">
    <source>
        <dbReference type="Proteomes" id="UP000658390"/>
    </source>
</evidence>
<dbReference type="Proteomes" id="UP000658390">
    <property type="component" value="Unassembled WGS sequence"/>
</dbReference>
<evidence type="ECO:0000313" key="1">
    <source>
        <dbReference type="EMBL" id="MBJ2259747.1"/>
    </source>
</evidence>
<reference evidence="1" key="1">
    <citation type="submission" date="2020-12" db="EMBL/GenBank/DDBJ databases">
        <title>Antibiotic resistance and phylogeny of Pseudomonas spp. isolated over three decades from chicken meat in the Norwegian food chain.</title>
        <authorList>
            <person name="Moen B."/>
        </authorList>
    </citation>
    <scope>NUCLEOTIDE SEQUENCE</scope>
    <source>
        <strain evidence="1">MF6762</strain>
    </source>
</reference>
<protein>
    <submittedName>
        <fullName evidence="1">Uncharacterized protein</fullName>
    </submittedName>
</protein>
<dbReference type="EMBL" id="JAEKCZ010000035">
    <property type="protein sequence ID" value="MBJ2259747.1"/>
    <property type="molecule type" value="Genomic_DNA"/>
</dbReference>
<proteinExistence type="predicted"/>
<dbReference type="AlphaFoldDB" id="A0A8I1FS74"/>
<sequence length="54" mass="6154">MCRSCVLEREAVFALLGIASRSDGRNPFSIHEIAMANRASIYTTQRDEVERIRL</sequence>
<dbReference type="RefSeq" id="WP_198823052.1">
    <property type="nucleotide sequence ID" value="NZ_JAEKCZ010000035.1"/>
</dbReference>
<comment type="caution">
    <text evidence="1">The sequence shown here is derived from an EMBL/GenBank/DDBJ whole genome shotgun (WGS) entry which is preliminary data.</text>
</comment>
<gene>
    <name evidence="1" type="ORF">JFT45_24925</name>
</gene>
<organism evidence="1 2">
    <name type="scientific">Pseudomonas psychrophila</name>
    <dbReference type="NCBI Taxonomy" id="122355"/>
    <lineage>
        <taxon>Bacteria</taxon>
        <taxon>Pseudomonadati</taxon>
        <taxon>Pseudomonadota</taxon>
        <taxon>Gammaproteobacteria</taxon>
        <taxon>Pseudomonadales</taxon>
        <taxon>Pseudomonadaceae</taxon>
        <taxon>Pseudomonas</taxon>
    </lineage>
</organism>
<accession>A0A8I1FS74</accession>
<name>A0A8I1FS74_9PSED</name>